<name>A0A165MCH7_EXIGL</name>
<evidence type="ECO:0000256" key="1">
    <source>
        <dbReference type="SAM" id="MobiDB-lite"/>
    </source>
</evidence>
<dbReference type="STRING" id="1314781.A0A165MCH7"/>
<sequence>MPFGRLADSDDESAAGSASIWSPAPDDAGGADPGPSTQRRRTKQPANGFPKPHDVPSAITILRSLVDHCNARTNGGPKWWREGISERFGDCLDILESLQDVLGTLPAEAVADRVPDQYAAIAESLARITSALDRPAVAQTSPASAHTPRSTKPSRTFPLSIPLSLDAVPPNSHLLKIPSSQIKTSLDAAISKSEVLAATGSHIHSVKRDRTRLFVHAISLGQKEALVKFQDEWLPALGTGVRIAVRKIILQADLVDTRFDPTAESALDAIAVANPTTVRREHLAAVSWVHGDAVVKSGRSSLSLTVTDIAPARELIREGLCILGEHCCVNLQVPGVKQCFRCQGFGHLSSTCLKQQERRPLACGRCASAHPTSDCTCPAATKCTDMRSCTHVKVSCVNCGDSHKAFSLACPVKAKAVSAAQSSPAYVALLNELLYPPLRK</sequence>
<evidence type="ECO:0008006" key="4">
    <source>
        <dbReference type="Google" id="ProtNLM"/>
    </source>
</evidence>
<dbReference type="AlphaFoldDB" id="A0A165MCH7"/>
<dbReference type="InParanoid" id="A0A165MCH7"/>
<accession>A0A165MCH7</accession>
<evidence type="ECO:0000313" key="3">
    <source>
        <dbReference type="Proteomes" id="UP000077266"/>
    </source>
</evidence>
<reference evidence="2 3" key="1">
    <citation type="journal article" date="2016" name="Mol. Biol. Evol.">
        <title>Comparative Genomics of Early-Diverging Mushroom-Forming Fungi Provides Insights into the Origins of Lignocellulose Decay Capabilities.</title>
        <authorList>
            <person name="Nagy L.G."/>
            <person name="Riley R."/>
            <person name="Tritt A."/>
            <person name="Adam C."/>
            <person name="Daum C."/>
            <person name="Floudas D."/>
            <person name="Sun H."/>
            <person name="Yadav J.S."/>
            <person name="Pangilinan J."/>
            <person name="Larsson K.H."/>
            <person name="Matsuura K."/>
            <person name="Barry K."/>
            <person name="Labutti K."/>
            <person name="Kuo R."/>
            <person name="Ohm R.A."/>
            <person name="Bhattacharya S.S."/>
            <person name="Shirouzu T."/>
            <person name="Yoshinaga Y."/>
            <person name="Martin F.M."/>
            <person name="Grigoriev I.V."/>
            <person name="Hibbett D.S."/>
        </authorList>
    </citation>
    <scope>NUCLEOTIDE SEQUENCE [LARGE SCALE GENOMIC DNA]</scope>
    <source>
        <strain evidence="2 3">HHB12029</strain>
    </source>
</reference>
<feature type="region of interest" description="Disordered" evidence="1">
    <location>
        <begin position="1"/>
        <end position="55"/>
    </location>
</feature>
<evidence type="ECO:0000313" key="2">
    <source>
        <dbReference type="EMBL" id="KZV99065.1"/>
    </source>
</evidence>
<dbReference type="EMBL" id="KV425913">
    <property type="protein sequence ID" value="KZV99065.1"/>
    <property type="molecule type" value="Genomic_DNA"/>
</dbReference>
<organism evidence="2 3">
    <name type="scientific">Exidia glandulosa HHB12029</name>
    <dbReference type="NCBI Taxonomy" id="1314781"/>
    <lineage>
        <taxon>Eukaryota</taxon>
        <taxon>Fungi</taxon>
        <taxon>Dikarya</taxon>
        <taxon>Basidiomycota</taxon>
        <taxon>Agaricomycotina</taxon>
        <taxon>Agaricomycetes</taxon>
        <taxon>Auriculariales</taxon>
        <taxon>Exidiaceae</taxon>
        <taxon>Exidia</taxon>
    </lineage>
</organism>
<protein>
    <recommendedName>
        <fullName evidence="4">CCHC-type domain-containing protein</fullName>
    </recommendedName>
</protein>
<dbReference type="OrthoDB" id="4230923at2759"/>
<gene>
    <name evidence="2" type="ORF">EXIGLDRAFT_746381</name>
</gene>
<proteinExistence type="predicted"/>
<keyword evidence="3" id="KW-1185">Reference proteome</keyword>
<feature type="compositionally biased region" description="Low complexity" evidence="1">
    <location>
        <begin position="14"/>
        <end position="35"/>
    </location>
</feature>
<dbReference type="Proteomes" id="UP000077266">
    <property type="component" value="Unassembled WGS sequence"/>
</dbReference>